<dbReference type="EMBL" id="MFTT01000032">
    <property type="protein sequence ID" value="OGI69177.1"/>
    <property type="molecule type" value="Genomic_DNA"/>
</dbReference>
<organism evidence="2 3">
    <name type="scientific">Candidatus Nomurabacteria bacterium RIFCSPHIGHO2_01_FULL_42_16</name>
    <dbReference type="NCBI Taxonomy" id="1801743"/>
    <lineage>
        <taxon>Bacteria</taxon>
        <taxon>Candidatus Nomuraibacteriota</taxon>
    </lineage>
</organism>
<evidence type="ECO:0000313" key="2">
    <source>
        <dbReference type="EMBL" id="OGI69177.1"/>
    </source>
</evidence>
<feature type="transmembrane region" description="Helical" evidence="1">
    <location>
        <begin position="62"/>
        <end position="83"/>
    </location>
</feature>
<dbReference type="AlphaFoldDB" id="A0A1F6VHP2"/>
<sequence length="434" mass="47816">MKKIIQDVVFKKTRPPAVTPAKSTPKVNEAIPKTGLEPISPHTFLQKGVGASPDGRESNSKFVLWLVAVIAFIFLLFSVSVLFTSAKIVVLPKIKDLVVEQEITASKDAKNGILPFELMTIKDEETRILKATKQVDVEKKASGQVFIYNAFSTEPQKLLIETRLEGEGKIYKTDAPVIIPGSTVKDGEIVPGSIEVGITAAVPGEEYNSGPIDLTIFGFKGTPKYTKFYARSKGEISGGFKGLAYVIDEEEANGVSNDLQEILKSRMLARAKAEIPSDFVFFDGAAFFDFGDTKPKIEAKESDLPITEKAALTVVLFNREKLTSKILELTDKEKTGADFYIADLNNLNFTIKSPADLSLGEPKELVFSLSGRAKTVSKVDEDKLASDLLGIRKKEFRQVLANYPNIDQAEVTIKPFWRSTFPENLNKIKIIVKS</sequence>
<accession>A0A1F6VHP2</accession>
<proteinExistence type="predicted"/>
<gene>
    <name evidence="2" type="ORF">A2824_01870</name>
</gene>
<evidence type="ECO:0000313" key="3">
    <source>
        <dbReference type="Proteomes" id="UP000178059"/>
    </source>
</evidence>
<dbReference type="Proteomes" id="UP000178059">
    <property type="component" value="Unassembled WGS sequence"/>
</dbReference>
<reference evidence="2 3" key="1">
    <citation type="journal article" date="2016" name="Nat. Commun.">
        <title>Thousands of microbial genomes shed light on interconnected biogeochemical processes in an aquifer system.</title>
        <authorList>
            <person name="Anantharaman K."/>
            <person name="Brown C.T."/>
            <person name="Hug L.A."/>
            <person name="Sharon I."/>
            <person name="Castelle C.J."/>
            <person name="Probst A.J."/>
            <person name="Thomas B.C."/>
            <person name="Singh A."/>
            <person name="Wilkins M.J."/>
            <person name="Karaoz U."/>
            <person name="Brodie E.L."/>
            <person name="Williams K.H."/>
            <person name="Hubbard S.S."/>
            <person name="Banfield J.F."/>
        </authorList>
    </citation>
    <scope>NUCLEOTIDE SEQUENCE [LARGE SCALE GENOMIC DNA]</scope>
</reference>
<keyword evidence="1" id="KW-0812">Transmembrane</keyword>
<evidence type="ECO:0000256" key="1">
    <source>
        <dbReference type="SAM" id="Phobius"/>
    </source>
</evidence>
<dbReference type="STRING" id="1801743.A2824_01870"/>
<comment type="caution">
    <text evidence="2">The sequence shown here is derived from an EMBL/GenBank/DDBJ whole genome shotgun (WGS) entry which is preliminary data.</text>
</comment>
<evidence type="ECO:0008006" key="4">
    <source>
        <dbReference type="Google" id="ProtNLM"/>
    </source>
</evidence>
<keyword evidence="1" id="KW-0472">Membrane</keyword>
<name>A0A1F6VHP2_9BACT</name>
<protein>
    <recommendedName>
        <fullName evidence="4">Baseplate protein J-like domain-containing protein</fullName>
    </recommendedName>
</protein>
<keyword evidence="1" id="KW-1133">Transmembrane helix</keyword>